<dbReference type="RefSeq" id="WP_326835486.1">
    <property type="nucleotide sequence ID" value="NZ_CP142149.1"/>
</dbReference>
<sequence length="444" mass="45629">MSKSSSRRVVRTALAAAALVPFAAVFAGGTASAAPASDWTRPGSVFVGTNHNNSSDPSEPGNQIAYYHRGSDGKLTLVGKFATGGQGSGPGQRFAGDGLGSGNSVRLTADHRFLLVTNAGSNTLSVLRILPDRLQVVDVVPTGDGSSSQRFPNSVTQHGNVVYVLNASGQGSITGFRLGLDGRLTPIAGSTRQLQAAQDRFAPDALKDPTQVAFSPDGHHLVVSIKDGPTNAVIPGADPTGPGRVLTFSVDSAGRASKDFVRTDFDNRGPFGFSFDKAGNVDLAEFVGGGVEDGHPTGAAGSYRLGRDGHLTPISTAVADHQIDTCWVVNNGEYAFGSNYTSGTISSWKVGKDGSLTLLHEVAGTTDKSANTQGSTPLDLGVSPDGHYLYNVLPGSGKLAAWKIGATGELTKIGEFGGLPQTVNGDHAPSDFSALGSPAGIDVI</sequence>
<comment type="similarity">
    <text evidence="1">Belongs to the cycloisomerase 2 family.</text>
</comment>
<dbReference type="Proteomes" id="UP001330812">
    <property type="component" value="Chromosome"/>
</dbReference>
<accession>A0ABZ1IF03</accession>
<dbReference type="Gene3D" id="2.130.10.10">
    <property type="entry name" value="YVTN repeat-like/Quinoprotein amine dehydrogenase"/>
    <property type="match status" value="2"/>
</dbReference>
<keyword evidence="2" id="KW-0732">Signal</keyword>
<organism evidence="3 4">
    <name type="scientific">Amycolatopsis rhabdoformis</name>
    <dbReference type="NCBI Taxonomy" id="1448059"/>
    <lineage>
        <taxon>Bacteria</taxon>
        <taxon>Bacillati</taxon>
        <taxon>Actinomycetota</taxon>
        <taxon>Actinomycetes</taxon>
        <taxon>Pseudonocardiales</taxon>
        <taxon>Pseudonocardiaceae</taxon>
        <taxon>Amycolatopsis</taxon>
    </lineage>
</organism>
<proteinExistence type="inferred from homology"/>
<evidence type="ECO:0000313" key="4">
    <source>
        <dbReference type="Proteomes" id="UP001330812"/>
    </source>
</evidence>
<dbReference type="PANTHER" id="PTHR30344:SF1">
    <property type="entry name" value="6-PHOSPHOGLUCONOLACTONASE"/>
    <property type="match status" value="1"/>
</dbReference>
<dbReference type="EMBL" id="CP142149">
    <property type="protein sequence ID" value="WSE32679.1"/>
    <property type="molecule type" value="Genomic_DNA"/>
</dbReference>
<feature type="signal peptide" evidence="2">
    <location>
        <begin position="1"/>
        <end position="33"/>
    </location>
</feature>
<evidence type="ECO:0000256" key="1">
    <source>
        <dbReference type="ARBA" id="ARBA00005564"/>
    </source>
</evidence>
<gene>
    <name evidence="3" type="ORF">VSH64_11250</name>
</gene>
<dbReference type="InterPro" id="IPR011048">
    <property type="entry name" value="Haem_d1_sf"/>
</dbReference>
<keyword evidence="4" id="KW-1185">Reference proteome</keyword>
<reference evidence="3 4" key="1">
    <citation type="journal article" date="2015" name="Int. J. Syst. Evol. Microbiol.">
        <title>Amycolatopsis rhabdoformis sp. nov., an actinomycete isolated from a tropical forest soil.</title>
        <authorList>
            <person name="Souza W.R."/>
            <person name="Silva R.E."/>
            <person name="Goodfellow M."/>
            <person name="Busarakam K."/>
            <person name="Figueiro F.S."/>
            <person name="Ferreira D."/>
            <person name="Rodrigues-Filho E."/>
            <person name="Moraes L.A.B."/>
            <person name="Zucchi T.D."/>
        </authorList>
    </citation>
    <scope>NUCLEOTIDE SEQUENCE [LARGE SCALE GENOMIC DNA]</scope>
    <source>
        <strain evidence="3 4">NCIMB 14900</strain>
    </source>
</reference>
<dbReference type="InterPro" id="IPR006311">
    <property type="entry name" value="TAT_signal"/>
</dbReference>
<dbReference type="PROSITE" id="PS51318">
    <property type="entry name" value="TAT"/>
    <property type="match status" value="1"/>
</dbReference>
<dbReference type="InterPro" id="IPR019405">
    <property type="entry name" value="Lactonase_7-beta_prop"/>
</dbReference>
<dbReference type="PANTHER" id="PTHR30344">
    <property type="entry name" value="6-PHOSPHOGLUCONOLACTONASE-RELATED"/>
    <property type="match status" value="1"/>
</dbReference>
<name>A0ABZ1IF03_9PSEU</name>
<evidence type="ECO:0000313" key="3">
    <source>
        <dbReference type="EMBL" id="WSE32679.1"/>
    </source>
</evidence>
<dbReference type="InterPro" id="IPR050282">
    <property type="entry name" value="Cycloisomerase_2"/>
</dbReference>
<dbReference type="Pfam" id="PF10282">
    <property type="entry name" value="Lactonase"/>
    <property type="match status" value="1"/>
</dbReference>
<evidence type="ECO:0000256" key="2">
    <source>
        <dbReference type="SAM" id="SignalP"/>
    </source>
</evidence>
<dbReference type="SUPFAM" id="SSF51004">
    <property type="entry name" value="C-terminal (heme d1) domain of cytochrome cd1-nitrite reductase"/>
    <property type="match status" value="1"/>
</dbReference>
<dbReference type="InterPro" id="IPR015943">
    <property type="entry name" value="WD40/YVTN_repeat-like_dom_sf"/>
</dbReference>
<feature type="chain" id="PRO_5046056271" evidence="2">
    <location>
        <begin position="34"/>
        <end position="444"/>
    </location>
</feature>
<protein>
    <submittedName>
        <fullName evidence="3">Beta-propeller fold lactonase family protein</fullName>
    </submittedName>
</protein>